<keyword evidence="1" id="KW-0732">Signal</keyword>
<feature type="signal peptide" evidence="1">
    <location>
        <begin position="1"/>
        <end position="23"/>
    </location>
</feature>
<gene>
    <name evidence="2" type="ORF">IW245_001071</name>
</gene>
<dbReference type="RefSeq" id="WP_197002061.1">
    <property type="nucleotide sequence ID" value="NZ_BONS01000004.1"/>
</dbReference>
<dbReference type="AlphaFoldDB" id="A0A8J7KN63"/>
<reference evidence="2" key="1">
    <citation type="submission" date="2020-11" db="EMBL/GenBank/DDBJ databases">
        <title>Sequencing the genomes of 1000 actinobacteria strains.</title>
        <authorList>
            <person name="Klenk H.-P."/>
        </authorList>
    </citation>
    <scope>NUCLEOTIDE SEQUENCE</scope>
    <source>
        <strain evidence="2">DSM 45356</strain>
    </source>
</reference>
<accession>A0A8J7KN63</accession>
<evidence type="ECO:0000313" key="2">
    <source>
        <dbReference type="EMBL" id="MBG6134877.1"/>
    </source>
</evidence>
<feature type="chain" id="PRO_5035181811" evidence="1">
    <location>
        <begin position="24"/>
        <end position="46"/>
    </location>
</feature>
<evidence type="ECO:0000313" key="3">
    <source>
        <dbReference type="Proteomes" id="UP000622552"/>
    </source>
</evidence>
<dbReference type="EMBL" id="JADOUF010000001">
    <property type="protein sequence ID" value="MBG6134877.1"/>
    <property type="molecule type" value="Genomic_DNA"/>
</dbReference>
<proteinExistence type="predicted"/>
<organism evidence="2 3">
    <name type="scientific">Longispora fulva</name>
    <dbReference type="NCBI Taxonomy" id="619741"/>
    <lineage>
        <taxon>Bacteria</taxon>
        <taxon>Bacillati</taxon>
        <taxon>Actinomycetota</taxon>
        <taxon>Actinomycetes</taxon>
        <taxon>Micromonosporales</taxon>
        <taxon>Micromonosporaceae</taxon>
        <taxon>Longispora</taxon>
    </lineage>
</organism>
<comment type="caution">
    <text evidence="2">The sequence shown here is derived from an EMBL/GenBank/DDBJ whole genome shotgun (WGS) entry which is preliminary data.</text>
</comment>
<name>A0A8J7KN63_9ACTN</name>
<sequence length="46" mass="5070">MTSTKRRIVLVCMTVVMMGLAMAGTVSDTDDDWWKWCAGCIPSTSN</sequence>
<keyword evidence="3" id="KW-1185">Reference proteome</keyword>
<protein>
    <submittedName>
        <fullName evidence="2">Uncharacterized protein</fullName>
    </submittedName>
</protein>
<dbReference type="Proteomes" id="UP000622552">
    <property type="component" value="Unassembled WGS sequence"/>
</dbReference>
<evidence type="ECO:0000256" key="1">
    <source>
        <dbReference type="SAM" id="SignalP"/>
    </source>
</evidence>